<gene>
    <name evidence="2" type="ORF">A3J66_00585</name>
</gene>
<accession>A0A1F6MAB2</accession>
<reference evidence="2 3" key="1">
    <citation type="journal article" date="2016" name="Nat. Commun.">
        <title>Thousands of microbial genomes shed light on interconnected biogeochemical processes in an aquifer system.</title>
        <authorList>
            <person name="Anantharaman K."/>
            <person name="Brown C.T."/>
            <person name="Hug L.A."/>
            <person name="Sharon I."/>
            <person name="Castelle C.J."/>
            <person name="Probst A.J."/>
            <person name="Thomas B.C."/>
            <person name="Singh A."/>
            <person name="Wilkins M.J."/>
            <person name="Karaoz U."/>
            <person name="Brodie E.L."/>
            <person name="Williams K.H."/>
            <person name="Hubbard S.S."/>
            <person name="Banfield J.F."/>
        </authorList>
    </citation>
    <scope>NUCLEOTIDE SEQUENCE [LARGE SCALE GENOMIC DNA]</scope>
</reference>
<feature type="non-terminal residue" evidence="2">
    <location>
        <position position="101"/>
    </location>
</feature>
<dbReference type="STRING" id="1798680.A3J66_00585"/>
<dbReference type="AlphaFoldDB" id="A0A1F6MAB2"/>
<dbReference type="InterPro" id="IPR019277">
    <property type="entry name" value="DUF2304"/>
</dbReference>
<comment type="caution">
    <text evidence="2">The sequence shown here is derived from an EMBL/GenBank/DDBJ whole genome shotgun (WGS) entry which is preliminary data.</text>
</comment>
<feature type="transmembrane region" description="Helical" evidence="1">
    <location>
        <begin position="57"/>
        <end position="83"/>
    </location>
</feature>
<keyword evidence="1" id="KW-0472">Membrane</keyword>
<evidence type="ECO:0008006" key="4">
    <source>
        <dbReference type="Google" id="ProtNLM"/>
    </source>
</evidence>
<keyword evidence="1" id="KW-1133">Transmembrane helix</keyword>
<dbReference type="Proteomes" id="UP000176282">
    <property type="component" value="Unassembled WGS sequence"/>
</dbReference>
<evidence type="ECO:0000313" key="3">
    <source>
        <dbReference type="Proteomes" id="UP000176282"/>
    </source>
</evidence>
<keyword evidence="1" id="KW-0812">Transmembrane</keyword>
<name>A0A1F6MAB2_9BACT</name>
<dbReference type="Pfam" id="PF10066">
    <property type="entry name" value="DUF2304"/>
    <property type="match status" value="1"/>
</dbReference>
<proteinExistence type="predicted"/>
<feature type="transmembrane region" description="Helical" evidence="1">
    <location>
        <begin position="34"/>
        <end position="51"/>
    </location>
</feature>
<evidence type="ECO:0000256" key="1">
    <source>
        <dbReference type="SAM" id="Phobius"/>
    </source>
</evidence>
<organism evidence="2 3">
    <name type="scientific">Candidatus Magasanikbacteria bacterium RIFCSPHIGHO2_02_FULL_47_14</name>
    <dbReference type="NCBI Taxonomy" id="1798680"/>
    <lineage>
        <taxon>Bacteria</taxon>
        <taxon>Candidatus Magasanikiibacteriota</taxon>
    </lineage>
</organism>
<protein>
    <recommendedName>
        <fullName evidence="4">DUF2304 domain-containing protein</fullName>
    </recommendedName>
</protein>
<dbReference type="EMBL" id="MFQB01000016">
    <property type="protein sequence ID" value="OGH68463.1"/>
    <property type="molecule type" value="Genomic_DNA"/>
</dbReference>
<feature type="transmembrane region" description="Helical" evidence="1">
    <location>
        <begin position="6"/>
        <end position="22"/>
    </location>
</feature>
<sequence>MLLLFQFVFIVFACIALVGVIKRYREGLLGPKGLVFWFLFWLTVILVVIWPDSTSMIASFFGIGRGVDFIIYSAIAILFFLLFRLHIKLESIGRDVTRLTR</sequence>
<evidence type="ECO:0000313" key="2">
    <source>
        <dbReference type="EMBL" id="OGH68463.1"/>
    </source>
</evidence>